<sequence length="65" mass="7126">MTCQLCDHFSNGYCGKYPNPNNTNFATGAGFALTERCFGRGFAPTDLAKMINRCIERGEQLGGMK</sequence>
<proteinExistence type="predicted"/>
<protein>
    <submittedName>
        <fullName evidence="1">Uncharacterized protein</fullName>
    </submittedName>
</protein>
<name>A0A6J5P4D5_9CAUD</name>
<evidence type="ECO:0000313" key="1">
    <source>
        <dbReference type="EMBL" id="CAB4164191.1"/>
    </source>
</evidence>
<accession>A0A6J5P4D5</accession>
<gene>
    <name evidence="1" type="ORF">UFOVP826_8</name>
</gene>
<reference evidence="1" key="1">
    <citation type="submission" date="2020-04" db="EMBL/GenBank/DDBJ databases">
        <authorList>
            <person name="Chiriac C."/>
            <person name="Salcher M."/>
            <person name="Ghai R."/>
            <person name="Kavagutti S V."/>
        </authorList>
    </citation>
    <scope>NUCLEOTIDE SEQUENCE</scope>
</reference>
<dbReference type="EMBL" id="LR796765">
    <property type="protein sequence ID" value="CAB4164191.1"/>
    <property type="molecule type" value="Genomic_DNA"/>
</dbReference>
<organism evidence="1">
    <name type="scientific">uncultured Caudovirales phage</name>
    <dbReference type="NCBI Taxonomy" id="2100421"/>
    <lineage>
        <taxon>Viruses</taxon>
        <taxon>Duplodnaviria</taxon>
        <taxon>Heunggongvirae</taxon>
        <taxon>Uroviricota</taxon>
        <taxon>Caudoviricetes</taxon>
        <taxon>Peduoviridae</taxon>
        <taxon>Maltschvirus</taxon>
        <taxon>Maltschvirus maltsch</taxon>
    </lineage>
</organism>